<dbReference type="Proteomes" id="UP000018683">
    <property type="component" value="Unassembled WGS sequence"/>
</dbReference>
<organism evidence="1 2">
    <name type="scientific">[Ruminococcus] lactaris CC59_002D</name>
    <dbReference type="NCBI Taxonomy" id="1073376"/>
    <lineage>
        <taxon>Bacteria</taxon>
        <taxon>Bacillati</taxon>
        <taxon>Bacillota</taxon>
        <taxon>Clostridia</taxon>
        <taxon>Lachnospirales</taxon>
        <taxon>Lachnospiraceae</taxon>
        <taxon>Mediterraneibacter</taxon>
    </lineage>
</organism>
<evidence type="ECO:0000313" key="2">
    <source>
        <dbReference type="Proteomes" id="UP000018683"/>
    </source>
</evidence>
<sequence length="524" mass="60805">MENNTLCNRHSLGVNNHTKMYVTYTRIYGWSDYGGESSYQPGYRLENMMWMTLLVYDYIIPGEKYNYTSEKIDSIISAYEDRIKEYIAYLRKMYLEEESLLMKVTDEIKEECSGYAEFLGLDYSEGEDIFDKFITDNKIREKSGILMALLTYYGDTGKFEEVKSNAGDIVMDSFKKKEYIRLKNAVEQLLNLQKELHKKSGSIYLSQDDEKEMVTKACMIGFQTDDGCIAEVIRGNEIKLGYSLKQEIAIRNKLIEENKNKLSRIASSKAVILLGEKYEFGSCYFVKNEIEQFYRKELTDLKQRTMLMMKRYDVSNVGGGIKFIDAIGPMLIQWGDIIEKYNSLANVSQKILEEEIKSLCTTSECDHAFLTDLQEQWEREDKNRRTIQGIEYETREEASEAGVELKKIEKLYEGYKKSYTQKYLSLIGGIEINVMNDAVMFVQCTGSDGTVAEWDMDLKPTEIGDDGEYIYYYGKGIKMSYYPSDHHIHVDGENNYFGDYYPNDNEIGLQNCGSCRERQLFSFV</sequence>
<dbReference type="HOGENOM" id="CLU_519611_0_0_9"/>
<gene>
    <name evidence="1" type="ORF">HMPREF1202_01203</name>
</gene>
<dbReference type="AlphaFoldDB" id="V8C7F9"/>
<dbReference type="PATRIC" id="fig|1073376.3.peg.1243"/>
<reference evidence="1 2" key="1">
    <citation type="submission" date="2013-10" db="EMBL/GenBank/DDBJ databases">
        <title>The Genome Sequence of Ruminococcus lactaris CC59_002D.</title>
        <authorList>
            <consortium name="The Broad Institute Genomics Platform"/>
            <person name="Earl A."/>
            <person name="Allen-Vercoe E."/>
            <person name="Daigneault M."/>
            <person name="Young S.K."/>
            <person name="Zeng Q."/>
            <person name="Gargeya S."/>
            <person name="Fitzgerald M."/>
            <person name="Abouelleil A."/>
            <person name="Alvarado L."/>
            <person name="Chapman S.B."/>
            <person name="Gainer-Dewar J."/>
            <person name="Goldberg J."/>
            <person name="Griggs A."/>
            <person name="Gujja S."/>
            <person name="Hansen M."/>
            <person name="Howarth C."/>
            <person name="Imamovic A."/>
            <person name="Ireland A."/>
            <person name="Larimer J."/>
            <person name="McCowan C."/>
            <person name="Murphy C."/>
            <person name="Pearson M."/>
            <person name="Poon T.W."/>
            <person name="Priest M."/>
            <person name="Roberts A."/>
            <person name="Saif S."/>
            <person name="Shea T."/>
            <person name="Sykes S."/>
            <person name="Wortman J."/>
            <person name="Nusbaum C."/>
            <person name="Birren B."/>
        </authorList>
    </citation>
    <scope>NUCLEOTIDE SEQUENCE [LARGE SCALE GENOMIC DNA]</scope>
    <source>
        <strain evidence="1 2">CC59_002D</strain>
    </source>
</reference>
<dbReference type="STRING" id="1073376.HMPREF1202_01203"/>
<dbReference type="EMBL" id="AZJE01000014">
    <property type="protein sequence ID" value="ETD22940.1"/>
    <property type="molecule type" value="Genomic_DNA"/>
</dbReference>
<comment type="caution">
    <text evidence="1">The sequence shown here is derived from an EMBL/GenBank/DDBJ whole genome shotgun (WGS) entry which is preliminary data.</text>
</comment>
<proteinExistence type="predicted"/>
<name>V8C7F9_9FIRM</name>
<evidence type="ECO:0000313" key="1">
    <source>
        <dbReference type="EMBL" id="ETD22940.1"/>
    </source>
</evidence>
<accession>V8C7F9</accession>
<protein>
    <submittedName>
        <fullName evidence="1">Uncharacterized protein</fullName>
    </submittedName>
</protein>